<evidence type="ECO:0000256" key="18">
    <source>
        <dbReference type="SAM" id="MobiDB-lite"/>
    </source>
</evidence>
<dbReference type="PROSITE" id="PS51914">
    <property type="entry name" value="MRH"/>
    <property type="match status" value="1"/>
</dbReference>
<keyword evidence="9 20" id="KW-0732">Signal</keyword>
<dbReference type="PANTHER" id="PTHR15071:SF13">
    <property type="entry name" value="AUTOPHAGY-RELATED PROTEIN 27"/>
    <property type="match status" value="1"/>
</dbReference>
<evidence type="ECO:0000313" key="22">
    <source>
        <dbReference type="EMBL" id="KAF2641939.1"/>
    </source>
</evidence>
<evidence type="ECO:0000256" key="7">
    <source>
        <dbReference type="ARBA" id="ARBA00022448"/>
    </source>
</evidence>
<dbReference type="InterPro" id="IPR044865">
    <property type="entry name" value="MRH_dom"/>
</dbReference>
<keyword evidence="12" id="KW-0072">Autophagy</keyword>
<evidence type="ECO:0000256" key="15">
    <source>
        <dbReference type="ARBA" id="ARBA00023136"/>
    </source>
</evidence>
<evidence type="ECO:0000259" key="21">
    <source>
        <dbReference type="PROSITE" id="PS51914"/>
    </source>
</evidence>
<dbReference type="GO" id="GO:0006914">
    <property type="term" value="P:autophagy"/>
    <property type="evidence" value="ECO:0007669"/>
    <property type="project" value="UniProtKB-KW"/>
</dbReference>
<comment type="subcellular location">
    <subcellularLocation>
        <location evidence="2">Cytoplasmic vesicle membrane</location>
        <topology evidence="2">Single-pass type I membrane protein</topology>
    </subcellularLocation>
    <subcellularLocation>
        <location evidence="4">Golgi apparatus membrane</location>
        <topology evidence="4">Single-pass type I membrane protein</topology>
    </subcellularLocation>
    <subcellularLocation>
        <location evidence="1">Mitochondrion membrane</location>
        <topology evidence="1">Single-pass membrane protein</topology>
    </subcellularLocation>
    <subcellularLocation>
        <location evidence="3">Preautophagosomal structure membrane</location>
        <topology evidence="3">Single-pass type I membrane protein</topology>
    </subcellularLocation>
</comment>
<evidence type="ECO:0000256" key="2">
    <source>
        <dbReference type="ARBA" id="ARBA00004358"/>
    </source>
</evidence>
<evidence type="ECO:0000256" key="3">
    <source>
        <dbReference type="ARBA" id="ARBA00004472"/>
    </source>
</evidence>
<accession>A0A6A6S2A3</accession>
<dbReference type="GO" id="GO:0015031">
    <property type="term" value="P:protein transport"/>
    <property type="evidence" value="ECO:0007669"/>
    <property type="project" value="UniProtKB-KW"/>
</dbReference>
<feature type="domain" description="MRH" evidence="21">
    <location>
        <begin position="28"/>
        <end position="252"/>
    </location>
</feature>
<feature type="region of interest" description="Disordered" evidence="18">
    <location>
        <begin position="176"/>
        <end position="209"/>
    </location>
</feature>
<dbReference type="Gene3D" id="2.70.130.10">
    <property type="entry name" value="Mannose-6-phosphate receptor binding domain"/>
    <property type="match status" value="1"/>
</dbReference>
<keyword evidence="14" id="KW-0496">Mitochondrion</keyword>
<reference evidence="22" key="1">
    <citation type="journal article" date="2020" name="Stud. Mycol.">
        <title>101 Dothideomycetes genomes: a test case for predicting lifestyles and emergence of pathogens.</title>
        <authorList>
            <person name="Haridas S."/>
            <person name="Albert R."/>
            <person name="Binder M."/>
            <person name="Bloem J."/>
            <person name="Labutti K."/>
            <person name="Salamov A."/>
            <person name="Andreopoulos B."/>
            <person name="Baker S."/>
            <person name="Barry K."/>
            <person name="Bills G."/>
            <person name="Bluhm B."/>
            <person name="Cannon C."/>
            <person name="Castanera R."/>
            <person name="Culley D."/>
            <person name="Daum C."/>
            <person name="Ezra D."/>
            <person name="Gonzalez J."/>
            <person name="Henrissat B."/>
            <person name="Kuo A."/>
            <person name="Liang C."/>
            <person name="Lipzen A."/>
            <person name="Lutzoni F."/>
            <person name="Magnuson J."/>
            <person name="Mondo S."/>
            <person name="Nolan M."/>
            <person name="Ohm R."/>
            <person name="Pangilinan J."/>
            <person name="Park H.-J."/>
            <person name="Ramirez L."/>
            <person name="Alfaro M."/>
            <person name="Sun H."/>
            <person name="Tritt A."/>
            <person name="Yoshinaga Y."/>
            <person name="Zwiers L.-H."/>
            <person name="Turgeon B."/>
            <person name="Goodwin S."/>
            <person name="Spatafora J."/>
            <person name="Crous P."/>
            <person name="Grigoriev I."/>
        </authorList>
    </citation>
    <scope>NUCLEOTIDE SEQUENCE</scope>
    <source>
        <strain evidence="22">CBS 473.64</strain>
    </source>
</reference>
<evidence type="ECO:0000256" key="8">
    <source>
        <dbReference type="ARBA" id="ARBA00022692"/>
    </source>
</evidence>
<evidence type="ECO:0000256" key="13">
    <source>
        <dbReference type="ARBA" id="ARBA00023034"/>
    </source>
</evidence>
<keyword evidence="13" id="KW-0333">Golgi apparatus</keyword>
<dbReference type="GO" id="GO:0034045">
    <property type="term" value="C:phagophore assembly site membrane"/>
    <property type="evidence" value="ECO:0007669"/>
    <property type="project" value="UniProtKB-SubCell"/>
</dbReference>
<evidence type="ECO:0000256" key="4">
    <source>
        <dbReference type="ARBA" id="ARBA00004614"/>
    </source>
</evidence>
<sequence>MSPSRFTTLSVASLLTLAALVPSSWASLDCNEVLTGGVKFNFGELGAPHIVHWTQEDSINHEQKNWNFTVDLCQNLKRPKGANKNEWCNHGTRVCAIREEVDTTGSRNATITPIDIAGNYATSNGRQLEEKFERLRNSKSNADTGKEGVRIELHGGRWPADKADGTNQRAIIEMVCDPERTGLEGDEKDNGEHEEDGEDNESRRLRTKDVSGKCEDSDKSLRFCGYELEEPAKDKKVQTLRLEWRTKHACENVEDGSGSHWGFFTWFIIILFLATAAYLIFGSWLNYNRYGARGWDLLPHGDAIRDIPYILKDFGRKVVTSAQGSGNRGGYSAV</sequence>
<feature type="transmembrane region" description="Helical" evidence="19">
    <location>
        <begin position="261"/>
        <end position="281"/>
    </location>
</feature>
<evidence type="ECO:0000256" key="16">
    <source>
        <dbReference type="ARBA" id="ARBA00023157"/>
    </source>
</evidence>
<dbReference type="GO" id="GO:0031966">
    <property type="term" value="C:mitochondrial membrane"/>
    <property type="evidence" value="ECO:0007669"/>
    <property type="project" value="UniProtKB-SubCell"/>
</dbReference>
<evidence type="ECO:0000256" key="19">
    <source>
        <dbReference type="SAM" id="Phobius"/>
    </source>
</evidence>
<gene>
    <name evidence="22" type="ORF">P280DRAFT_468427</name>
</gene>
<evidence type="ECO:0000256" key="17">
    <source>
        <dbReference type="ARBA" id="ARBA00023329"/>
    </source>
</evidence>
<dbReference type="AlphaFoldDB" id="A0A6A6S2A3"/>
<dbReference type="Pfam" id="PF09451">
    <property type="entry name" value="ATG27"/>
    <property type="match status" value="1"/>
</dbReference>
<keyword evidence="8 19" id="KW-0812">Transmembrane</keyword>
<comment type="similarity">
    <text evidence="5">Belongs to the ATG27 family.</text>
</comment>
<dbReference type="InterPro" id="IPR018939">
    <property type="entry name" value="Autophagy-rel_prot_27"/>
</dbReference>
<dbReference type="GO" id="GO:0030659">
    <property type="term" value="C:cytoplasmic vesicle membrane"/>
    <property type="evidence" value="ECO:0007669"/>
    <property type="project" value="UniProtKB-SubCell"/>
</dbReference>
<evidence type="ECO:0000256" key="1">
    <source>
        <dbReference type="ARBA" id="ARBA00004304"/>
    </source>
</evidence>
<evidence type="ECO:0000256" key="6">
    <source>
        <dbReference type="ARBA" id="ARBA00013776"/>
    </source>
</evidence>
<name>A0A6A6S2A3_9PLEO</name>
<evidence type="ECO:0000256" key="9">
    <source>
        <dbReference type="ARBA" id="ARBA00022729"/>
    </source>
</evidence>
<keyword evidence="16" id="KW-1015">Disulfide bond</keyword>
<evidence type="ECO:0000256" key="11">
    <source>
        <dbReference type="ARBA" id="ARBA00022989"/>
    </source>
</evidence>
<evidence type="ECO:0000256" key="12">
    <source>
        <dbReference type="ARBA" id="ARBA00023006"/>
    </source>
</evidence>
<feature type="chain" id="PRO_5025655127" description="Autophagy-related protein 27" evidence="20">
    <location>
        <begin position="27"/>
        <end position="334"/>
    </location>
</feature>
<dbReference type="InterPro" id="IPR009011">
    <property type="entry name" value="Man6P_isomerase_rcpt-bd_dom_sf"/>
</dbReference>
<keyword evidence="11 19" id="KW-1133">Transmembrane helix</keyword>
<keyword evidence="7" id="KW-0813">Transport</keyword>
<keyword evidence="15 19" id="KW-0472">Membrane</keyword>
<organism evidence="22 23">
    <name type="scientific">Massarina eburnea CBS 473.64</name>
    <dbReference type="NCBI Taxonomy" id="1395130"/>
    <lineage>
        <taxon>Eukaryota</taxon>
        <taxon>Fungi</taxon>
        <taxon>Dikarya</taxon>
        <taxon>Ascomycota</taxon>
        <taxon>Pezizomycotina</taxon>
        <taxon>Dothideomycetes</taxon>
        <taxon>Pleosporomycetidae</taxon>
        <taxon>Pleosporales</taxon>
        <taxon>Massarineae</taxon>
        <taxon>Massarinaceae</taxon>
        <taxon>Massarina</taxon>
    </lineage>
</organism>
<feature type="compositionally biased region" description="Basic and acidic residues" evidence="18">
    <location>
        <begin position="200"/>
        <end position="209"/>
    </location>
</feature>
<dbReference type="OrthoDB" id="29460at2759"/>
<keyword evidence="23" id="KW-1185">Reference proteome</keyword>
<feature type="signal peptide" evidence="20">
    <location>
        <begin position="1"/>
        <end position="26"/>
    </location>
</feature>
<dbReference type="EMBL" id="MU006782">
    <property type="protein sequence ID" value="KAF2641939.1"/>
    <property type="molecule type" value="Genomic_DNA"/>
</dbReference>
<dbReference type="Proteomes" id="UP000799753">
    <property type="component" value="Unassembled WGS sequence"/>
</dbReference>
<dbReference type="PANTHER" id="PTHR15071">
    <property type="entry name" value="MANNOSE-6-PHOSPHATE RECEPTOR FAMILY MEMBER"/>
    <property type="match status" value="1"/>
</dbReference>
<evidence type="ECO:0000256" key="5">
    <source>
        <dbReference type="ARBA" id="ARBA00005363"/>
    </source>
</evidence>
<keyword evidence="17" id="KW-0968">Cytoplasmic vesicle</keyword>
<keyword evidence="10" id="KW-0653">Protein transport</keyword>
<feature type="compositionally biased region" description="Basic and acidic residues" evidence="18">
    <location>
        <begin position="177"/>
        <end position="191"/>
    </location>
</feature>
<protein>
    <recommendedName>
        <fullName evidence="6">Autophagy-related protein 27</fullName>
    </recommendedName>
</protein>
<evidence type="ECO:0000256" key="14">
    <source>
        <dbReference type="ARBA" id="ARBA00023128"/>
    </source>
</evidence>
<evidence type="ECO:0000256" key="20">
    <source>
        <dbReference type="SAM" id="SignalP"/>
    </source>
</evidence>
<evidence type="ECO:0000256" key="10">
    <source>
        <dbReference type="ARBA" id="ARBA00022927"/>
    </source>
</evidence>
<dbReference type="GO" id="GO:0000139">
    <property type="term" value="C:Golgi membrane"/>
    <property type="evidence" value="ECO:0007669"/>
    <property type="project" value="UniProtKB-SubCell"/>
</dbReference>
<evidence type="ECO:0000313" key="23">
    <source>
        <dbReference type="Proteomes" id="UP000799753"/>
    </source>
</evidence>
<proteinExistence type="inferred from homology"/>